<proteinExistence type="predicted"/>
<keyword evidence="2" id="KW-1185">Reference proteome</keyword>
<comment type="caution">
    <text evidence="1">The sequence shown here is derived from an EMBL/GenBank/DDBJ whole genome shotgun (WGS) entry which is preliminary data.</text>
</comment>
<evidence type="ECO:0008006" key="3">
    <source>
        <dbReference type="Google" id="ProtNLM"/>
    </source>
</evidence>
<protein>
    <recommendedName>
        <fullName evidence="3">Phytocyanin domain-containing protein</fullName>
    </recommendedName>
</protein>
<organism evidence="1 2">
    <name type="scientific">Rubroshorea leprosula</name>
    <dbReference type="NCBI Taxonomy" id="152421"/>
    <lineage>
        <taxon>Eukaryota</taxon>
        <taxon>Viridiplantae</taxon>
        <taxon>Streptophyta</taxon>
        <taxon>Embryophyta</taxon>
        <taxon>Tracheophyta</taxon>
        <taxon>Spermatophyta</taxon>
        <taxon>Magnoliopsida</taxon>
        <taxon>eudicotyledons</taxon>
        <taxon>Gunneridae</taxon>
        <taxon>Pentapetalae</taxon>
        <taxon>rosids</taxon>
        <taxon>malvids</taxon>
        <taxon>Malvales</taxon>
        <taxon>Dipterocarpaceae</taxon>
        <taxon>Rubroshorea</taxon>
    </lineage>
</organism>
<dbReference type="Proteomes" id="UP001054252">
    <property type="component" value="Unassembled WGS sequence"/>
</dbReference>
<sequence length="73" mass="7910">MVLLMMATAAANEYTNYIVGGDAGWFFDPVTNASASKLHLLGHKSNHQSQRLSQSTCKKIVAVSREDDGAQAR</sequence>
<dbReference type="AlphaFoldDB" id="A0AAV5IGN5"/>
<name>A0AAV5IGN5_9ROSI</name>
<evidence type="ECO:0000313" key="1">
    <source>
        <dbReference type="EMBL" id="GKU97519.1"/>
    </source>
</evidence>
<dbReference type="EMBL" id="BPVZ01000011">
    <property type="protein sequence ID" value="GKU97519.1"/>
    <property type="molecule type" value="Genomic_DNA"/>
</dbReference>
<reference evidence="1 2" key="1">
    <citation type="journal article" date="2021" name="Commun. Biol.">
        <title>The genome of Shorea leprosula (Dipterocarpaceae) highlights the ecological relevance of drought in aseasonal tropical rainforests.</title>
        <authorList>
            <person name="Ng K.K.S."/>
            <person name="Kobayashi M.J."/>
            <person name="Fawcett J.A."/>
            <person name="Hatakeyama M."/>
            <person name="Paape T."/>
            <person name="Ng C.H."/>
            <person name="Ang C.C."/>
            <person name="Tnah L.H."/>
            <person name="Lee C.T."/>
            <person name="Nishiyama T."/>
            <person name="Sese J."/>
            <person name="O'Brien M.J."/>
            <person name="Copetti D."/>
            <person name="Mohd Noor M.I."/>
            <person name="Ong R.C."/>
            <person name="Putra M."/>
            <person name="Sireger I.Z."/>
            <person name="Indrioko S."/>
            <person name="Kosugi Y."/>
            <person name="Izuno A."/>
            <person name="Isagi Y."/>
            <person name="Lee S.L."/>
            <person name="Shimizu K.K."/>
        </authorList>
    </citation>
    <scope>NUCLEOTIDE SEQUENCE [LARGE SCALE GENOMIC DNA]</scope>
    <source>
        <strain evidence="1">214</strain>
    </source>
</reference>
<accession>A0AAV5IGN5</accession>
<evidence type="ECO:0000313" key="2">
    <source>
        <dbReference type="Proteomes" id="UP001054252"/>
    </source>
</evidence>
<gene>
    <name evidence="1" type="ORF">SLEP1_g10662</name>
</gene>